<dbReference type="OrthoDB" id="3918601at2759"/>
<dbReference type="STRING" id="1664694.A0A0N1HA66"/>
<evidence type="ECO:0000313" key="5">
    <source>
        <dbReference type="Proteomes" id="UP000038010"/>
    </source>
</evidence>
<dbReference type="GeneID" id="28741103"/>
<protein>
    <recommendedName>
        <fullName evidence="3">Rhodopsin domain-containing protein</fullName>
    </recommendedName>
</protein>
<keyword evidence="2" id="KW-0472">Membrane</keyword>
<accession>A0A0N1HA66</accession>
<feature type="transmembrane region" description="Helical" evidence="2">
    <location>
        <begin position="90"/>
        <end position="115"/>
    </location>
</feature>
<dbReference type="AlphaFoldDB" id="A0A0N1HA66"/>
<reference evidence="4 5" key="1">
    <citation type="submission" date="2015-06" db="EMBL/GenBank/DDBJ databases">
        <title>Draft genome of the ant-associated black yeast Phialophora attae CBS 131958.</title>
        <authorList>
            <person name="Moreno L.F."/>
            <person name="Stielow B.J."/>
            <person name="de Hoog S."/>
            <person name="Vicente V.A."/>
            <person name="Weiss V.A."/>
            <person name="de Vries M."/>
            <person name="Cruz L.M."/>
            <person name="Souza E.M."/>
        </authorList>
    </citation>
    <scope>NUCLEOTIDE SEQUENCE [LARGE SCALE GENOMIC DNA]</scope>
    <source>
        <strain evidence="4 5">CBS 131958</strain>
    </source>
</reference>
<organism evidence="4 5">
    <name type="scientific">Cyphellophora attinorum</name>
    <dbReference type="NCBI Taxonomy" id="1664694"/>
    <lineage>
        <taxon>Eukaryota</taxon>
        <taxon>Fungi</taxon>
        <taxon>Dikarya</taxon>
        <taxon>Ascomycota</taxon>
        <taxon>Pezizomycotina</taxon>
        <taxon>Eurotiomycetes</taxon>
        <taxon>Chaetothyriomycetidae</taxon>
        <taxon>Chaetothyriales</taxon>
        <taxon>Cyphellophoraceae</taxon>
        <taxon>Cyphellophora</taxon>
    </lineage>
</organism>
<feature type="transmembrane region" description="Helical" evidence="2">
    <location>
        <begin position="47"/>
        <end position="69"/>
    </location>
</feature>
<feature type="compositionally biased region" description="Basic and acidic residues" evidence="1">
    <location>
        <begin position="287"/>
        <end position="296"/>
    </location>
</feature>
<keyword evidence="2" id="KW-1133">Transmembrane helix</keyword>
<evidence type="ECO:0000259" key="3">
    <source>
        <dbReference type="Pfam" id="PF20684"/>
    </source>
</evidence>
<proteinExistence type="predicted"/>
<dbReference type="PANTHER" id="PTHR39614:SF2">
    <property type="entry name" value="INTEGRAL MEMBRANE PROTEIN"/>
    <property type="match status" value="1"/>
</dbReference>
<evidence type="ECO:0000256" key="1">
    <source>
        <dbReference type="SAM" id="MobiDB-lite"/>
    </source>
</evidence>
<dbReference type="Pfam" id="PF20684">
    <property type="entry name" value="Fung_rhodopsin"/>
    <property type="match status" value="1"/>
</dbReference>
<feature type="transmembrane region" description="Helical" evidence="2">
    <location>
        <begin position="7"/>
        <end position="27"/>
    </location>
</feature>
<dbReference type="VEuPathDB" id="FungiDB:AB675_8750"/>
<keyword evidence="5" id="KW-1185">Reference proteome</keyword>
<feature type="compositionally biased region" description="Polar residues" evidence="1">
    <location>
        <begin position="266"/>
        <end position="286"/>
    </location>
</feature>
<dbReference type="EMBL" id="LFJN01000003">
    <property type="protein sequence ID" value="KPI44655.1"/>
    <property type="molecule type" value="Genomic_DNA"/>
</dbReference>
<feature type="region of interest" description="Disordered" evidence="1">
    <location>
        <begin position="263"/>
        <end position="340"/>
    </location>
</feature>
<dbReference type="PANTHER" id="PTHR39614">
    <property type="entry name" value="INTEGRAL MEMBRANE PROTEIN"/>
    <property type="match status" value="1"/>
</dbReference>
<dbReference type="InterPro" id="IPR049326">
    <property type="entry name" value="Rhodopsin_dom_fungi"/>
</dbReference>
<feature type="compositionally biased region" description="Basic and acidic residues" evidence="1">
    <location>
        <begin position="318"/>
        <end position="330"/>
    </location>
</feature>
<name>A0A0N1HA66_9EURO</name>
<evidence type="ECO:0000256" key="2">
    <source>
        <dbReference type="SAM" id="Phobius"/>
    </source>
</evidence>
<evidence type="ECO:0000313" key="4">
    <source>
        <dbReference type="EMBL" id="KPI44655.1"/>
    </source>
</evidence>
<keyword evidence="2" id="KW-0812">Transmembrane</keyword>
<feature type="transmembrane region" description="Helical" evidence="2">
    <location>
        <begin position="135"/>
        <end position="161"/>
    </location>
</feature>
<dbReference type="RefSeq" id="XP_018004618.1">
    <property type="nucleotide sequence ID" value="XM_018149223.1"/>
</dbReference>
<gene>
    <name evidence="4" type="ORF">AB675_8750</name>
</gene>
<feature type="domain" description="Rhodopsin" evidence="3">
    <location>
        <begin position="1"/>
        <end position="235"/>
    </location>
</feature>
<comment type="caution">
    <text evidence="4">The sequence shown here is derived from an EMBL/GenBank/DDBJ whole genome shotgun (WGS) entry which is preliminary data.</text>
</comment>
<dbReference type="Proteomes" id="UP000038010">
    <property type="component" value="Unassembled WGS sequence"/>
</dbReference>
<feature type="transmembrane region" description="Helical" evidence="2">
    <location>
        <begin position="173"/>
        <end position="194"/>
    </location>
</feature>
<sequence>MDDALILLSYVLHIGEVIATILGLSRGLGQTLELLSSSSRSYVSDTLFASIILYILSAVLAKVSTLYLMMRLFNLHGRKAQTNHHKNHQLYIYTCFAILVIMLTWGAASIVAVSVKCTPSTMALPTDESQCTSQFLRWQVITGFDVATEVLLVMVAMLIVAPVQLSLYLKFQVVCAFAFRLPLVALAVLRLHYVGVATTAENPGTALSPILVLQQVYLCWSIISATLPNLKAFVRSFGSGFGIGIDMETYTNAYGSKQRSYEMNKMSGTHNNGSSNRSMDHGTQTAHEVEDKEYVRPVRTVSSQQGGLVHGHQVPRSSHGEPQQHDKQGEVDSIESTSSDAQIIRKHIDWTVRYEDEGYATAPRAI</sequence>